<reference evidence="1 2" key="1">
    <citation type="journal article" date="2015" name="Stand. Genomic Sci.">
        <title>Complete genome sequence and description of Salinispira pacifica gen. nov., sp. nov., a novel spirochaete isolated form a hypersaline microbial mat.</title>
        <authorList>
            <person name="Ben Hania W."/>
            <person name="Joseph M."/>
            <person name="Schumann P."/>
            <person name="Bunk B."/>
            <person name="Fiebig A."/>
            <person name="Sproer C."/>
            <person name="Klenk H.P."/>
            <person name="Fardeau M.L."/>
            <person name="Spring S."/>
        </authorList>
    </citation>
    <scope>NUCLEOTIDE SEQUENCE [LARGE SCALE GENOMIC DNA]</scope>
    <source>
        <strain evidence="1 2">L21-RPul-D2</strain>
    </source>
</reference>
<name>V5WH31_9SPIO</name>
<accession>V5WH31</accession>
<dbReference type="RefSeq" id="WP_024267401.1">
    <property type="nucleotide sequence ID" value="NC_023035.1"/>
</dbReference>
<dbReference type="HOGENOM" id="CLU_3047831_0_0_12"/>
<protein>
    <submittedName>
        <fullName evidence="1">Uncharacterized protein</fullName>
    </submittedName>
</protein>
<dbReference type="PATRIC" id="fig|1307761.3.peg.1051"/>
<dbReference type="Proteomes" id="UP000018680">
    <property type="component" value="Chromosome"/>
</dbReference>
<evidence type="ECO:0000313" key="1">
    <source>
        <dbReference type="EMBL" id="AHC14471.1"/>
    </source>
</evidence>
<dbReference type="EMBL" id="CP006939">
    <property type="protein sequence ID" value="AHC14471.1"/>
    <property type="molecule type" value="Genomic_DNA"/>
</dbReference>
<evidence type="ECO:0000313" key="2">
    <source>
        <dbReference type="Proteomes" id="UP000018680"/>
    </source>
</evidence>
<sequence>MIIIVISSEASAIFHHYSEEAGSVVEAEKEDIRLYKTYSDFVSYGFYVARKGRD</sequence>
<gene>
    <name evidence="1" type="ORF">L21SP2_1055</name>
</gene>
<organism evidence="1 2">
    <name type="scientific">Salinispira pacifica</name>
    <dbReference type="NCBI Taxonomy" id="1307761"/>
    <lineage>
        <taxon>Bacteria</taxon>
        <taxon>Pseudomonadati</taxon>
        <taxon>Spirochaetota</taxon>
        <taxon>Spirochaetia</taxon>
        <taxon>Spirochaetales</taxon>
        <taxon>Spirochaetaceae</taxon>
        <taxon>Salinispira</taxon>
    </lineage>
</organism>
<dbReference type="KEGG" id="slr:L21SP2_1055"/>
<dbReference type="AlphaFoldDB" id="V5WH31"/>
<keyword evidence="2" id="KW-1185">Reference proteome</keyword>
<proteinExistence type="predicted"/>